<dbReference type="InterPro" id="IPR027477">
    <property type="entry name" value="Succ_DH/fumarate_Rdtase_cat_sf"/>
</dbReference>
<keyword evidence="2" id="KW-0285">Flavoprotein</keyword>
<feature type="domain" description="FAD-dependent oxidoreductase 2 FAD-binding" evidence="5">
    <location>
        <begin position="10"/>
        <end position="502"/>
    </location>
</feature>
<evidence type="ECO:0000256" key="4">
    <source>
        <dbReference type="ARBA" id="ARBA00023002"/>
    </source>
</evidence>
<dbReference type="Gene3D" id="3.90.700.10">
    <property type="entry name" value="Succinate dehydrogenase/fumarate reductase flavoprotein, catalytic domain"/>
    <property type="match status" value="1"/>
</dbReference>
<evidence type="ECO:0000259" key="5">
    <source>
        <dbReference type="Pfam" id="PF00890"/>
    </source>
</evidence>
<keyword evidence="4 6" id="KW-0560">Oxidoreductase</keyword>
<evidence type="ECO:0000256" key="2">
    <source>
        <dbReference type="ARBA" id="ARBA00022630"/>
    </source>
</evidence>
<dbReference type="AlphaFoldDB" id="A0A3P8LA70"/>
<organism evidence="6 7">
    <name type="scientific">Tsukamurella paurometabola</name>
    <name type="common">Corynebacterium paurometabolum</name>
    <dbReference type="NCBI Taxonomy" id="2061"/>
    <lineage>
        <taxon>Bacteria</taxon>
        <taxon>Bacillati</taxon>
        <taxon>Actinomycetota</taxon>
        <taxon>Actinomycetes</taxon>
        <taxon>Mycobacteriales</taxon>
        <taxon>Tsukamurellaceae</taxon>
        <taxon>Tsukamurella</taxon>
    </lineage>
</organism>
<dbReference type="NCBIfam" id="NF005511">
    <property type="entry name" value="PRK07121.1-4"/>
    <property type="match status" value="1"/>
</dbReference>
<dbReference type="RefSeq" id="WP_126198565.1">
    <property type="nucleotide sequence ID" value="NZ_CP085954.1"/>
</dbReference>
<dbReference type="PANTHER" id="PTHR43400">
    <property type="entry name" value="FUMARATE REDUCTASE"/>
    <property type="match status" value="1"/>
</dbReference>
<dbReference type="EC" id="1.3.99.1" evidence="6"/>
<gene>
    <name evidence="6" type="primary">ifcA_2</name>
    <name evidence="6" type="ORF">NCTC10741_04645</name>
</gene>
<dbReference type="PANTHER" id="PTHR43400:SF10">
    <property type="entry name" value="3-OXOSTEROID 1-DEHYDROGENASE"/>
    <property type="match status" value="1"/>
</dbReference>
<dbReference type="SUPFAM" id="SSF51905">
    <property type="entry name" value="FAD/NAD(P)-binding domain"/>
    <property type="match status" value="1"/>
</dbReference>
<dbReference type="EMBL" id="LR131273">
    <property type="protein sequence ID" value="VDR41471.1"/>
    <property type="molecule type" value="Genomic_DNA"/>
</dbReference>
<comment type="cofactor">
    <cofactor evidence="1">
        <name>FAD</name>
        <dbReference type="ChEBI" id="CHEBI:57692"/>
    </cofactor>
</comment>
<dbReference type="GO" id="GO:0008202">
    <property type="term" value="P:steroid metabolic process"/>
    <property type="evidence" value="ECO:0007669"/>
    <property type="project" value="UniProtKB-ARBA"/>
</dbReference>
<dbReference type="SUPFAM" id="SSF56425">
    <property type="entry name" value="Succinate dehydrogenase/fumarate reductase flavoprotein, catalytic domain"/>
    <property type="match status" value="1"/>
</dbReference>
<keyword evidence="3" id="KW-0274">FAD</keyword>
<evidence type="ECO:0000256" key="1">
    <source>
        <dbReference type="ARBA" id="ARBA00001974"/>
    </source>
</evidence>
<dbReference type="InterPro" id="IPR050315">
    <property type="entry name" value="FAD-oxidoreductase_2"/>
</dbReference>
<dbReference type="Pfam" id="PF00890">
    <property type="entry name" value="FAD_binding_2"/>
    <property type="match status" value="1"/>
</dbReference>
<reference evidence="6 7" key="1">
    <citation type="submission" date="2018-12" db="EMBL/GenBank/DDBJ databases">
        <authorList>
            <consortium name="Pathogen Informatics"/>
        </authorList>
    </citation>
    <scope>NUCLEOTIDE SEQUENCE [LARGE SCALE GENOMIC DNA]</scope>
    <source>
        <strain evidence="6 7">NCTC10741</strain>
    </source>
</reference>
<sequence>MALDWDATADVVVVGYGGAGAAAALAARESGADVLAIDRYLGGGATNLSGGIVYAGGGTRIQRAAGIDDDAENMFSYLRLEVGEAVSEETLRRFCEQSPAMIDWLMGHGVPFDPSLCPFKTSYPTDDYYLYFSGSENSGGFRDAATPRPRGHRAHGPGVSGKKLYGPLAASAAAHGVRVRTGTRVTGLVVESGRVVGVEAVTIEDAPSAVRRRFAVLTRISAKPGVYHQGLRATMQRLLARVERRHGRPVRIRARSGVVLSTGGFIANGAMVREHAPGYPWSEGLPLGTAGDDGSGITLGRSVGGATDRMDSLSNWRFIAPPSAYLGALAVDADGRRMVDESRYGAALGASIAQAPGHRAWLLVDAELAARAREQMRGQTVWFQRLQLERLLRIGSVSAPTVEEAARRAGIDPAGLRRTVDAHNDAIAEGRPDPLGKPDDLRRPALRAPFTLLDISFSDRMTYPMPMLTLGGLVVDEKTGAVRTAAGEPVGGLFAAGRTAVGICSNSYVSGLSLADCIFSGRRAGTHAAVAASGARDGSPQAP</sequence>
<dbReference type="Gene3D" id="3.50.50.60">
    <property type="entry name" value="FAD/NAD(P)-binding domain"/>
    <property type="match status" value="2"/>
</dbReference>
<dbReference type="InterPro" id="IPR036188">
    <property type="entry name" value="FAD/NAD-bd_sf"/>
</dbReference>
<dbReference type="OrthoDB" id="337830at2"/>
<evidence type="ECO:0000256" key="3">
    <source>
        <dbReference type="ARBA" id="ARBA00022827"/>
    </source>
</evidence>
<protein>
    <submittedName>
        <fullName evidence="6">Fumarate reductase flavoprotein subunit</fullName>
        <ecNumber evidence="6">1.3.99.1</ecNumber>
    </submittedName>
</protein>
<dbReference type="GO" id="GO:0033765">
    <property type="term" value="F:steroid dehydrogenase activity, acting on the CH-CH group of donors"/>
    <property type="evidence" value="ECO:0007669"/>
    <property type="project" value="UniProtKB-ARBA"/>
</dbReference>
<accession>A0A3P8LA70</accession>
<dbReference type="Proteomes" id="UP000271626">
    <property type="component" value="Chromosome"/>
</dbReference>
<dbReference type="InterPro" id="IPR003953">
    <property type="entry name" value="FAD-dep_OxRdtase_2_FAD-bd"/>
</dbReference>
<evidence type="ECO:0000313" key="6">
    <source>
        <dbReference type="EMBL" id="VDR41471.1"/>
    </source>
</evidence>
<name>A0A3P8LA70_TSUPA</name>
<evidence type="ECO:0000313" key="7">
    <source>
        <dbReference type="Proteomes" id="UP000271626"/>
    </source>
</evidence>
<proteinExistence type="predicted"/>